<dbReference type="Proteomes" id="UP001205843">
    <property type="component" value="Unassembled WGS sequence"/>
</dbReference>
<dbReference type="InterPro" id="IPR000086">
    <property type="entry name" value="NUDIX_hydrolase_dom"/>
</dbReference>
<dbReference type="Pfam" id="PF00293">
    <property type="entry name" value="NUDIX"/>
    <property type="match status" value="1"/>
</dbReference>
<gene>
    <name evidence="2" type="ORF">J2T57_003400</name>
</gene>
<protein>
    <submittedName>
        <fullName evidence="2">ADP-ribose pyrophosphatase YjhB (NUDIX family)</fullName>
    </submittedName>
</protein>
<dbReference type="PANTHER" id="PTHR43222">
    <property type="entry name" value="NUDIX HYDROLASE 23"/>
    <property type="match status" value="1"/>
</dbReference>
<dbReference type="CDD" id="cd04511">
    <property type="entry name" value="NUDIX_Hydrolase"/>
    <property type="match status" value="1"/>
</dbReference>
<dbReference type="SUPFAM" id="SSF55811">
    <property type="entry name" value="Nudix"/>
    <property type="match status" value="1"/>
</dbReference>
<dbReference type="Gene3D" id="3.90.79.10">
    <property type="entry name" value="Nucleoside Triphosphate Pyrophosphohydrolase"/>
    <property type="match status" value="1"/>
</dbReference>
<evidence type="ECO:0000313" key="2">
    <source>
        <dbReference type="EMBL" id="MCP1676241.1"/>
    </source>
</evidence>
<evidence type="ECO:0000313" key="3">
    <source>
        <dbReference type="Proteomes" id="UP001205843"/>
    </source>
</evidence>
<dbReference type="Pfam" id="PF14803">
    <property type="entry name" value="Zn_ribbon_Nudix"/>
    <property type="match status" value="1"/>
</dbReference>
<sequence>MSKSPSNDPTRFSRRIPTDDDRERLICDNCGYVAYENPKIVVGSVATWEDRILLCRRAIPPRVGYWTLPAGYLELGETPVAGALREAWEEARAQLDIDQLLGIYSIPRISQVQLIYRARLQTPDVAPGPESQEVGLFRLDDIPKGEIAFPSVHWALAHFQASRELTAFPPFTNPDDNAPSPDEGL</sequence>
<dbReference type="PROSITE" id="PS51462">
    <property type="entry name" value="NUDIX"/>
    <property type="match status" value="1"/>
</dbReference>
<keyword evidence="3" id="KW-1185">Reference proteome</keyword>
<organism evidence="2 3">
    <name type="scientific">Natronocella acetinitrilica</name>
    <dbReference type="NCBI Taxonomy" id="414046"/>
    <lineage>
        <taxon>Bacteria</taxon>
        <taxon>Pseudomonadati</taxon>
        <taxon>Pseudomonadota</taxon>
        <taxon>Gammaproteobacteria</taxon>
        <taxon>Chromatiales</taxon>
        <taxon>Ectothiorhodospiraceae</taxon>
        <taxon>Natronocella</taxon>
    </lineage>
</organism>
<reference evidence="2" key="1">
    <citation type="submission" date="2022-03" db="EMBL/GenBank/DDBJ databases">
        <title>Genomic Encyclopedia of Type Strains, Phase III (KMG-III): the genomes of soil and plant-associated and newly described type strains.</title>
        <authorList>
            <person name="Whitman W."/>
        </authorList>
    </citation>
    <scope>NUCLEOTIDE SEQUENCE</scope>
    <source>
        <strain evidence="2">ANL 6-2</strain>
    </source>
</reference>
<feature type="domain" description="Nudix hydrolase" evidence="1">
    <location>
        <begin position="37"/>
        <end position="160"/>
    </location>
</feature>
<dbReference type="EMBL" id="JALJXV010000008">
    <property type="protein sequence ID" value="MCP1676241.1"/>
    <property type="molecule type" value="Genomic_DNA"/>
</dbReference>
<dbReference type="InterPro" id="IPR015797">
    <property type="entry name" value="NUDIX_hydrolase-like_dom_sf"/>
</dbReference>
<dbReference type="AlphaFoldDB" id="A0AAE3G7I4"/>
<dbReference type="InterPro" id="IPR029401">
    <property type="entry name" value="Nudix_N"/>
</dbReference>
<dbReference type="Gene3D" id="2.20.70.10">
    <property type="match status" value="1"/>
</dbReference>
<evidence type="ECO:0000259" key="1">
    <source>
        <dbReference type="PROSITE" id="PS51462"/>
    </source>
</evidence>
<accession>A0AAE3G7I4</accession>
<dbReference type="RefSeq" id="WP_253481524.1">
    <property type="nucleotide sequence ID" value="NZ_JALJXV010000008.1"/>
</dbReference>
<name>A0AAE3G7I4_9GAMM</name>
<dbReference type="GO" id="GO:0003824">
    <property type="term" value="F:catalytic activity"/>
    <property type="evidence" value="ECO:0007669"/>
    <property type="project" value="UniProtKB-ARBA"/>
</dbReference>
<dbReference type="PANTHER" id="PTHR43222:SF2">
    <property type="entry name" value="NUDIX HYDROLASE 23, CHLOROPLASTIC"/>
    <property type="match status" value="1"/>
</dbReference>
<proteinExistence type="predicted"/>
<comment type="caution">
    <text evidence="2">The sequence shown here is derived from an EMBL/GenBank/DDBJ whole genome shotgun (WGS) entry which is preliminary data.</text>
</comment>